<dbReference type="Gene3D" id="3.30.420.10">
    <property type="entry name" value="Ribonuclease H-like superfamily/Ribonuclease H"/>
    <property type="match status" value="1"/>
</dbReference>
<dbReference type="PROSITE" id="PS50994">
    <property type="entry name" value="INTEGRASE"/>
    <property type="match status" value="1"/>
</dbReference>
<dbReference type="InterPro" id="IPR036397">
    <property type="entry name" value="RNaseH_sf"/>
</dbReference>
<protein>
    <recommendedName>
        <fullName evidence="1">Integrase catalytic domain-containing protein</fullName>
    </recommendedName>
</protein>
<dbReference type="InterPro" id="IPR012337">
    <property type="entry name" value="RNaseH-like_sf"/>
</dbReference>
<dbReference type="AlphaFoldDB" id="A0A814SZA7"/>
<reference evidence="2" key="1">
    <citation type="submission" date="2021-02" db="EMBL/GenBank/DDBJ databases">
        <authorList>
            <person name="Nowell W R."/>
        </authorList>
    </citation>
    <scope>NUCLEOTIDE SEQUENCE</scope>
    <source>
        <strain evidence="2">Ploen Becks lab</strain>
    </source>
</reference>
<dbReference type="PANTHER" id="PTHR37984:SF5">
    <property type="entry name" value="PROTEIN NYNRIN-LIKE"/>
    <property type="match status" value="1"/>
</dbReference>
<dbReference type="GO" id="GO:0015074">
    <property type="term" value="P:DNA integration"/>
    <property type="evidence" value="ECO:0007669"/>
    <property type="project" value="InterPro"/>
</dbReference>
<sequence length="152" mass="17423">NVTQIFTRIAIDLVLGLDESEEGYIGILVIIEFLTNFPYAKPMKSKSAKEIADILIEYISIFGPFSDQGKEFLNQIMKELKNNLGFEHIVTSAYNPRTNGKTERFNQTLIESLRKHSEADNLRKLSILENQSIESNSKTCNFFFKILQIIEV</sequence>
<evidence type="ECO:0000313" key="3">
    <source>
        <dbReference type="Proteomes" id="UP000663879"/>
    </source>
</evidence>
<dbReference type="EMBL" id="CAJNOC010012639">
    <property type="protein sequence ID" value="CAF1154641.1"/>
    <property type="molecule type" value="Genomic_DNA"/>
</dbReference>
<dbReference type="GO" id="GO:0003676">
    <property type="term" value="F:nucleic acid binding"/>
    <property type="evidence" value="ECO:0007669"/>
    <property type="project" value="InterPro"/>
</dbReference>
<feature type="domain" description="Integrase catalytic" evidence="1">
    <location>
        <begin position="1"/>
        <end position="152"/>
    </location>
</feature>
<gene>
    <name evidence="2" type="ORF">OXX778_LOCUS23419</name>
</gene>
<proteinExistence type="predicted"/>
<comment type="caution">
    <text evidence="2">The sequence shown here is derived from an EMBL/GenBank/DDBJ whole genome shotgun (WGS) entry which is preliminary data.</text>
</comment>
<dbReference type="Proteomes" id="UP000663879">
    <property type="component" value="Unassembled WGS sequence"/>
</dbReference>
<evidence type="ECO:0000313" key="2">
    <source>
        <dbReference type="EMBL" id="CAF1154641.1"/>
    </source>
</evidence>
<accession>A0A814SZA7</accession>
<keyword evidence="3" id="KW-1185">Reference proteome</keyword>
<dbReference type="SUPFAM" id="SSF53098">
    <property type="entry name" value="Ribonuclease H-like"/>
    <property type="match status" value="1"/>
</dbReference>
<dbReference type="OrthoDB" id="413122at2759"/>
<dbReference type="InterPro" id="IPR050951">
    <property type="entry name" value="Retrovirus_Pol_polyprotein"/>
</dbReference>
<name>A0A814SZA7_9BILA</name>
<dbReference type="InterPro" id="IPR001584">
    <property type="entry name" value="Integrase_cat-core"/>
</dbReference>
<feature type="non-terminal residue" evidence="2">
    <location>
        <position position="1"/>
    </location>
</feature>
<dbReference type="PANTHER" id="PTHR37984">
    <property type="entry name" value="PROTEIN CBG26694"/>
    <property type="match status" value="1"/>
</dbReference>
<organism evidence="2 3">
    <name type="scientific">Brachionus calyciflorus</name>
    <dbReference type="NCBI Taxonomy" id="104777"/>
    <lineage>
        <taxon>Eukaryota</taxon>
        <taxon>Metazoa</taxon>
        <taxon>Spiralia</taxon>
        <taxon>Gnathifera</taxon>
        <taxon>Rotifera</taxon>
        <taxon>Eurotatoria</taxon>
        <taxon>Monogononta</taxon>
        <taxon>Pseudotrocha</taxon>
        <taxon>Ploima</taxon>
        <taxon>Brachionidae</taxon>
        <taxon>Brachionus</taxon>
    </lineage>
</organism>
<evidence type="ECO:0000259" key="1">
    <source>
        <dbReference type="PROSITE" id="PS50994"/>
    </source>
</evidence>